<dbReference type="SUPFAM" id="SSF54637">
    <property type="entry name" value="Thioesterase/thiol ester dehydrase-isomerase"/>
    <property type="match status" value="2"/>
</dbReference>
<dbReference type="FunFam" id="3.10.129.10:FF:000057">
    <property type="entry name" value="ATP-binding Cassette (ABC) superfamily"/>
    <property type="match status" value="1"/>
</dbReference>
<evidence type="ECO:0000313" key="4">
    <source>
        <dbReference type="Proteomes" id="UP000198211"/>
    </source>
</evidence>
<dbReference type="InterPro" id="IPR006683">
    <property type="entry name" value="Thioestr_dom"/>
</dbReference>
<dbReference type="Pfam" id="PF03061">
    <property type="entry name" value="4HBT"/>
    <property type="match status" value="2"/>
</dbReference>
<dbReference type="GO" id="GO:0006637">
    <property type="term" value="P:acyl-CoA metabolic process"/>
    <property type="evidence" value="ECO:0007669"/>
    <property type="project" value="TreeGrafter"/>
</dbReference>
<dbReference type="EMBL" id="NBNE01003360">
    <property type="protein sequence ID" value="OWZ07882.1"/>
    <property type="molecule type" value="Genomic_DNA"/>
</dbReference>
<reference evidence="4" key="1">
    <citation type="submission" date="2017-03" db="EMBL/GenBank/DDBJ databases">
        <title>Phytopthora megakarya and P. palmivora, two closely related causual agents of cacao black pod achieved similar genome size and gene model numbers by different mechanisms.</title>
        <authorList>
            <person name="Ali S."/>
            <person name="Shao J."/>
            <person name="Larry D.J."/>
            <person name="Kronmiller B."/>
            <person name="Shen D."/>
            <person name="Strem M.D."/>
            <person name="Melnick R.L."/>
            <person name="Guiltinan M.J."/>
            <person name="Tyler B.M."/>
            <person name="Meinhardt L.W."/>
            <person name="Bailey B.A."/>
        </authorList>
    </citation>
    <scope>NUCLEOTIDE SEQUENCE [LARGE SCALE GENOMIC DNA]</scope>
    <source>
        <strain evidence="4">zdho120</strain>
    </source>
</reference>
<dbReference type="GO" id="GO:0005829">
    <property type="term" value="C:cytosol"/>
    <property type="evidence" value="ECO:0007669"/>
    <property type="project" value="TreeGrafter"/>
</dbReference>
<dbReference type="InterPro" id="IPR029069">
    <property type="entry name" value="HotDog_dom_sf"/>
</dbReference>
<dbReference type="Gene3D" id="3.10.129.10">
    <property type="entry name" value="Hotdog Thioesterase"/>
    <property type="match status" value="2"/>
</dbReference>
<dbReference type="GO" id="GO:0009062">
    <property type="term" value="P:fatty acid catabolic process"/>
    <property type="evidence" value="ECO:0007669"/>
    <property type="project" value="TreeGrafter"/>
</dbReference>
<dbReference type="AlphaFoldDB" id="A0A225VRC4"/>
<protein>
    <submittedName>
        <fullName evidence="3">ABC transporter</fullName>
    </submittedName>
</protein>
<feature type="domain" description="HotDog ACOT-type" evidence="2">
    <location>
        <begin position="21"/>
        <end position="137"/>
    </location>
</feature>
<dbReference type="InterPro" id="IPR033120">
    <property type="entry name" value="HOTDOG_ACOT"/>
</dbReference>
<evidence type="ECO:0000259" key="2">
    <source>
        <dbReference type="PROSITE" id="PS51770"/>
    </source>
</evidence>
<feature type="domain" description="HotDog ACOT-type" evidence="2">
    <location>
        <begin position="204"/>
        <end position="317"/>
    </location>
</feature>
<dbReference type="GO" id="GO:0052816">
    <property type="term" value="F:long-chain fatty acyl-CoA hydrolase activity"/>
    <property type="evidence" value="ECO:0007669"/>
    <property type="project" value="TreeGrafter"/>
</dbReference>
<evidence type="ECO:0000313" key="3">
    <source>
        <dbReference type="EMBL" id="OWZ07882.1"/>
    </source>
</evidence>
<dbReference type="OrthoDB" id="331699at2759"/>
<keyword evidence="4" id="KW-1185">Reference proteome</keyword>
<dbReference type="STRING" id="4795.A0A225VRC4"/>
<dbReference type="PROSITE" id="PS51770">
    <property type="entry name" value="HOTDOG_ACOT"/>
    <property type="match status" value="2"/>
</dbReference>
<comment type="caution">
    <text evidence="3">The sequence shown here is derived from an EMBL/GenBank/DDBJ whole genome shotgun (WGS) entry which is preliminary data.</text>
</comment>
<dbReference type="PANTHER" id="PTHR11049:SF24">
    <property type="entry name" value="CYTOSOLIC ACYL COENZYME A THIOESTER HYDROLASE"/>
    <property type="match status" value="1"/>
</dbReference>
<dbReference type="PANTHER" id="PTHR11049">
    <property type="entry name" value="ACYL COENZYME A THIOESTER HYDROLASE"/>
    <property type="match status" value="1"/>
</dbReference>
<accession>A0A225VRC4</accession>
<gene>
    <name evidence="3" type="ORF">PHMEG_00019658</name>
</gene>
<evidence type="ECO:0000256" key="1">
    <source>
        <dbReference type="ARBA" id="ARBA00022801"/>
    </source>
</evidence>
<proteinExistence type="predicted"/>
<dbReference type="CDD" id="cd03442">
    <property type="entry name" value="BFIT_BACH"/>
    <property type="match status" value="2"/>
</dbReference>
<dbReference type="InterPro" id="IPR040170">
    <property type="entry name" value="Cytosol_ACT"/>
</dbReference>
<organism evidence="3 4">
    <name type="scientific">Phytophthora megakarya</name>
    <dbReference type="NCBI Taxonomy" id="4795"/>
    <lineage>
        <taxon>Eukaryota</taxon>
        <taxon>Sar</taxon>
        <taxon>Stramenopiles</taxon>
        <taxon>Oomycota</taxon>
        <taxon>Peronosporomycetes</taxon>
        <taxon>Peronosporales</taxon>
        <taxon>Peronosporaceae</taxon>
        <taxon>Phytophthora</taxon>
    </lineage>
</organism>
<keyword evidence="1" id="KW-0378">Hydrolase</keyword>
<dbReference type="Proteomes" id="UP000198211">
    <property type="component" value="Unassembled WGS sequence"/>
</dbReference>
<name>A0A225VRC4_9STRA</name>
<dbReference type="FunFam" id="3.10.129.10:FF:000055">
    <property type="entry name" value="ATP-binding Cassette (ABC) superfamily"/>
    <property type="match status" value="1"/>
</dbReference>
<sequence>MLLKAIVGTVKDFWRMRQMPLQVRPKDTQSVITDVIGDEAQKGKLLNAGPILAHMDVVAGAISYRLSMGAAATISFDRVDLVKPVFHGDQVRLEGEVIGLGKSSIAVQVNVFRHDITTDTLEHTHDAIITMVAINRFGRPRKSLPELYDADRAEYCLKMSELAKQRKELSFRWRNEQDEVDELAFIKQSDLLPMESKAAYVSVSDTEVEVRNCFLPRNLNPHDTVFGGDLLSWMDKIALHCAQKFTKSEKMVTISMNRVIFKLPILMLDMVRMRARVVHVDHFHLEVEVEVFIHSVLHGAERKSHSGYFTVLNVDDNKFKRIGKGLKIDENKQDEMRMLLKAQKRLKFEEEDTNLYALKTRILAGEFAADPPKHP</sequence>